<dbReference type="KEGG" id="cmag:CBW24_07325"/>
<dbReference type="AlphaFoldDB" id="A0A291LYX1"/>
<gene>
    <name evidence="7" type="ORF">CBW24_07325</name>
</gene>
<keyword evidence="2" id="KW-1003">Cell membrane</keyword>
<keyword evidence="3" id="KW-0328">Glycosyltransferase</keyword>
<dbReference type="GO" id="GO:0005886">
    <property type="term" value="C:plasma membrane"/>
    <property type="evidence" value="ECO:0007669"/>
    <property type="project" value="UniProtKB-SubCell"/>
</dbReference>
<dbReference type="InterPro" id="IPR029044">
    <property type="entry name" value="Nucleotide-diphossugar_trans"/>
</dbReference>
<dbReference type="InterPro" id="IPR001173">
    <property type="entry name" value="Glyco_trans_2-like"/>
</dbReference>
<dbReference type="SUPFAM" id="SSF53448">
    <property type="entry name" value="Nucleotide-diphospho-sugar transferases"/>
    <property type="match status" value="1"/>
</dbReference>
<dbReference type="GO" id="GO:0016757">
    <property type="term" value="F:glycosyltransferase activity"/>
    <property type="evidence" value="ECO:0007669"/>
    <property type="project" value="UniProtKB-KW"/>
</dbReference>
<evidence type="ECO:0000259" key="6">
    <source>
        <dbReference type="Pfam" id="PF00535"/>
    </source>
</evidence>
<comment type="subcellular location">
    <subcellularLocation>
        <location evidence="1">Cell membrane</location>
    </subcellularLocation>
</comment>
<accession>A0A291LYX1</accession>
<evidence type="ECO:0000256" key="2">
    <source>
        <dbReference type="ARBA" id="ARBA00022475"/>
    </source>
</evidence>
<dbReference type="RefSeq" id="WP_097373164.1">
    <property type="nucleotide sequence ID" value="NZ_CP021404.1"/>
</dbReference>
<protein>
    <submittedName>
        <fullName evidence="7">Glycosyl transferase</fullName>
    </submittedName>
</protein>
<dbReference type="Pfam" id="PF00535">
    <property type="entry name" value="Glycos_transf_2"/>
    <property type="match status" value="1"/>
</dbReference>
<keyword evidence="8" id="KW-1185">Reference proteome</keyword>
<evidence type="ECO:0000256" key="5">
    <source>
        <dbReference type="ARBA" id="ARBA00023136"/>
    </source>
</evidence>
<proteinExistence type="predicted"/>
<keyword evidence="5" id="KW-0472">Membrane</keyword>
<dbReference type="PANTHER" id="PTHR43646:SF2">
    <property type="entry name" value="GLYCOSYLTRANSFERASE 2-LIKE DOMAIN-CONTAINING PROTEIN"/>
    <property type="match status" value="1"/>
</dbReference>
<organism evidence="7 8">
    <name type="scientific">Pacificitalea manganoxidans</name>
    <dbReference type="NCBI Taxonomy" id="1411902"/>
    <lineage>
        <taxon>Bacteria</taxon>
        <taxon>Pseudomonadati</taxon>
        <taxon>Pseudomonadota</taxon>
        <taxon>Alphaproteobacteria</taxon>
        <taxon>Rhodobacterales</taxon>
        <taxon>Paracoccaceae</taxon>
        <taxon>Pacificitalea</taxon>
    </lineage>
</organism>
<sequence>MPAPISVVIPTWNAAATLPDTLAPLVEGAGAGLIRELIISDGGSSDDTCAIARATGAEVVSGPQGHGGQIARGLAAARAPWRLVIEADTWLAPGWTGPVGDHLADPGRAAHFKLTFRATGLAPRLVAGWANLRSRQLGLPYGDQGLLIHRDLLAARGGYPDLPVMADVAMARALRGVLCELPVAAQVSAARYRDAGWLRRGSGDLWRLARYLGGAAPERLAADHSPRVASSDLRN</sequence>
<evidence type="ECO:0000256" key="4">
    <source>
        <dbReference type="ARBA" id="ARBA00022679"/>
    </source>
</evidence>
<evidence type="ECO:0000256" key="3">
    <source>
        <dbReference type="ARBA" id="ARBA00022676"/>
    </source>
</evidence>
<dbReference type="Gene3D" id="3.90.550.10">
    <property type="entry name" value="Spore Coat Polysaccharide Biosynthesis Protein SpsA, Chain A"/>
    <property type="match status" value="1"/>
</dbReference>
<evidence type="ECO:0000256" key="1">
    <source>
        <dbReference type="ARBA" id="ARBA00004236"/>
    </source>
</evidence>
<dbReference type="OrthoDB" id="5291101at2"/>
<dbReference type="PANTHER" id="PTHR43646">
    <property type="entry name" value="GLYCOSYLTRANSFERASE"/>
    <property type="match status" value="1"/>
</dbReference>
<name>A0A291LYX1_9RHOB</name>
<reference evidence="7 8" key="1">
    <citation type="submission" date="2017-05" db="EMBL/GenBank/DDBJ databases">
        <title>Comparative genomic and metabolic analysis of manganese-oxidizing mechanisms in Celeribater manganoxidans DY25T: its adaption to the environment of polymetallic nodule.</title>
        <authorList>
            <person name="Wang X."/>
        </authorList>
    </citation>
    <scope>NUCLEOTIDE SEQUENCE [LARGE SCALE GENOMIC DNA]</scope>
    <source>
        <strain evidence="7 8">DY25</strain>
    </source>
</reference>
<keyword evidence="4 7" id="KW-0808">Transferase</keyword>
<feature type="domain" description="Glycosyltransferase 2-like" evidence="6">
    <location>
        <begin position="6"/>
        <end position="108"/>
    </location>
</feature>
<dbReference type="Proteomes" id="UP000219050">
    <property type="component" value="Chromosome"/>
</dbReference>
<evidence type="ECO:0000313" key="8">
    <source>
        <dbReference type="Proteomes" id="UP000219050"/>
    </source>
</evidence>
<evidence type="ECO:0000313" key="7">
    <source>
        <dbReference type="EMBL" id="ATI41827.1"/>
    </source>
</evidence>
<dbReference type="EMBL" id="CP021404">
    <property type="protein sequence ID" value="ATI41827.1"/>
    <property type="molecule type" value="Genomic_DNA"/>
</dbReference>